<dbReference type="EMBL" id="LJDB01000013">
    <property type="protein sequence ID" value="ONI42424.1"/>
    <property type="molecule type" value="Genomic_DNA"/>
</dbReference>
<accession>A0ACC8XGD1</accession>
<gene>
    <name evidence="1" type="ORF">AN396_01730</name>
</gene>
<protein>
    <submittedName>
        <fullName evidence="1">Uncharacterized protein</fullName>
    </submittedName>
</protein>
<comment type="caution">
    <text evidence="1">The sequence shown here is derived from an EMBL/GenBank/DDBJ whole genome shotgun (WGS) entry which is preliminary data.</text>
</comment>
<name>A0ACC8XGD1_9FIRM</name>
<reference evidence="1" key="1">
    <citation type="submission" date="2016-08" db="EMBL/GenBank/DDBJ databases">
        <authorList>
            <person name="Ngugi D.K."/>
            <person name="Miyake S."/>
            <person name="Stingl U."/>
        </authorList>
    </citation>
    <scope>NUCLEOTIDE SEQUENCE</scope>
    <source>
        <strain evidence="1">SCG-B11WGA-EpuloA1</strain>
    </source>
</reference>
<evidence type="ECO:0000313" key="1">
    <source>
        <dbReference type="EMBL" id="ONI42424.1"/>
    </source>
</evidence>
<dbReference type="Proteomes" id="UP000188605">
    <property type="component" value="Unassembled WGS sequence"/>
</dbReference>
<evidence type="ECO:0000313" key="2">
    <source>
        <dbReference type="Proteomes" id="UP000188605"/>
    </source>
</evidence>
<sequence length="144" mass="16763">MKESIIIYASFDKQQYYFGENYQDIPKDIQKEIITEVVNLSEKTKTNIALEFDNKGFIFVKEFNKEDVFSDDIGNALDIKQFASKNQELLAALQRWYMIYKTDEGKIVAKIAWLTQQGQDKDTILKKIEEQFGQTGLDFAKVLL</sequence>
<organism evidence="1 2">
    <name type="scientific">Candidatus Epulonipiscium fishelsonii</name>
    <dbReference type="NCBI Taxonomy" id="77094"/>
    <lineage>
        <taxon>Bacteria</taxon>
        <taxon>Bacillati</taxon>
        <taxon>Bacillota</taxon>
        <taxon>Clostridia</taxon>
        <taxon>Lachnospirales</taxon>
        <taxon>Lachnospiraceae</taxon>
        <taxon>Candidatus Epulonipiscium</taxon>
    </lineage>
</organism>
<keyword evidence="2" id="KW-1185">Reference proteome</keyword>
<proteinExistence type="predicted"/>